<reference evidence="1 2" key="1">
    <citation type="submission" date="2019-02" db="EMBL/GenBank/DDBJ databases">
        <title>Comparative genomic analysis of the Hafnia genus genomes.</title>
        <authorList>
            <person name="Zhiqiu Y."/>
            <person name="Chao Y."/>
            <person name="Yuhui D."/>
            <person name="Di H."/>
            <person name="Bin L."/>
        </authorList>
    </citation>
    <scope>NUCLEOTIDE SEQUENCE [LARGE SCALE GENOMIC DNA]</scope>
    <source>
        <strain evidence="1 2">PCM_1210</strain>
    </source>
</reference>
<proteinExistence type="predicted"/>
<dbReference type="AlphaFoldDB" id="A0ABD7Q2L7"/>
<organism evidence="1 2">
    <name type="scientific">Hafnia alvei</name>
    <dbReference type="NCBI Taxonomy" id="569"/>
    <lineage>
        <taxon>Bacteria</taxon>
        <taxon>Pseudomonadati</taxon>
        <taxon>Pseudomonadota</taxon>
        <taxon>Gammaproteobacteria</taxon>
        <taxon>Enterobacterales</taxon>
        <taxon>Hafniaceae</taxon>
        <taxon>Hafnia</taxon>
    </lineage>
</organism>
<gene>
    <name evidence="1" type="ORF">EYY96_12400</name>
</gene>
<protein>
    <submittedName>
        <fullName evidence="1">Uncharacterized protein</fullName>
    </submittedName>
</protein>
<sequence>MLHDESPLCCAAQHAMSDRGSQVPKDKTGKVIDEKFKPVAGFHAILRTAPQYGVGKRSSF</sequence>
<dbReference type="RefSeq" id="WP_063586486.1">
    <property type="nucleotide sequence ID" value="NZ_CP015379.1"/>
</dbReference>
<comment type="caution">
    <text evidence="1">The sequence shown here is derived from an EMBL/GenBank/DDBJ whole genome shotgun (WGS) entry which is preliminary data.</text>
</comment>
<accession>A0ABD7Q2L7</accession>
<dbReference type="EMBL" id="SITJ01000071">
    <property type="protein sequence ID" value="TBL67203.1"/>
    <property type="molecule type" value="Genomic_DNA"/>
</dbReference>
<name>A0ABD7Q2L7_HAFAL</name>
<dbReference type="Proteomes" id="UP000291600">
    <property type="component" value="Unassembled WGS sequence"/>
</dbReference>
<evidence type="ECO:0000313" key="1">
    <source>
        <dbReference type="EMBL" id="TBL67203.1"/>
    </source>
</evidence>
<evidence type="ECO:0000313" key="2">
    <source>
        <dbReference type="Proteomes" id="UP000291600"/>
    </source>
</evidence>